<gene>
    <name evidence="2" type="ORF">CgunFtcFv8_021221</name>
</gene>
<sequence>MQRLSGAHSRGEIRAKTSSNRRRVTNLSILPPSPGRRRSRADTFPPGLPEKRHRLIPHSGSEVESLFSGVRGEAQRQAHLARRKTGGERKIGNSPLIALHSKKPCVFTSRIA</sequence>
<keyword evidence="3" id="KW-1185">Reference proteome</keyword>
<feature type="region of interest" description="Disordered" evidence="1">
    <location>
        <begin position="1"/>
        <end position="61"/>
    </location>
</feature>
<comment type="caution">
    <text evidence="2">The sequence shown here is derived from an EMBL/GenBank/DDBJ whole genome shotgun (WGS) entry which is preliminary data.</text>
</comment>
<evidence type="ECO:0000313" key="3">
    <source>
        <dbReference type="Proteomes" id="UP001331515"/>
    </source>
</evidence>
<name>A0AAN8ESQ2_CHAGU</name>
<organism evidence="2 3">
    <name type="scientific">Champsocephalus gunnari</name>
    <name type="common">Mackerel icefish</name>
    <dbReference type="NCBI Taxonomy" id="52237"/>
    <lineage>
        <taxon>Eukaryota</taxon>
        <taxon>Metazoa</taxon>
        <taxon>Chordata</taxon>
        <taxon>Craniata</taxon>
        <taxon>Vertebrata</taxon>
        <taxon>Euteleostomi</taxon>
        <taxon>Actinopterygii</taxon>
        <taxon>Neopterygii</taxon>
        <taxon>Teleostei</taxon>
        <taxon>Neoteleostei</taxon>
        <taxon>Acanthomorphata</taxon>
        <taxon>Eupercaria</taxon>
        <taxon>Perciformes</taxon>
        <taxon>Notothenioidei</taxon>
        <taxon>Channichthyidae</taxon>
        <taxon>Champsocephalus</taxon>
    </lineage>
</organism>
<evidence type="ECO:0000256" key="1">
    <source>
        <dbReference type="SAM" id="MobiDB-lite"/>
    </source>
</evidence>
<proteinExistence type="predicted"/>
<accession>A0AAN8ESQ2</accession>
<reference evidence="2 3" key="1">
    <citation type="journal article" date="2023" name="Mol. Biol. Evol.">
        <title>Genomics of Secondarily Temperate Adaptation in the Only Non-Antarctic Icefish.</title>
        <authorList>
            <person name="Rivera-Colon A.G."/>
            <person name="Rayamajhi N."/>
            <person name="Minhas B.F."/>
            <person name="Madrigal G."/>
            <person name="Bilyk K.T."/>
            <person name="Yoon V."/>
            <person name="Hune M."/>
            <person name="Gregory S."/>
            <person name="Cheng C.H.C."/>
            <person name="Catchen J.M."/>
        </authorList>
    </citation>
    <scope>NUCLEOTIDE SEQUENCE [LARGE SCALE GENOMIC DNA]</scope>
    <source>
        <tissue evidence="2">White muscle</tissue>
    </source>
</reference>
<protein>
    <submittedName>
        <fullName evidence="2">Uncharacterized protein</fullName>
    </submittedName>
</protein>
<dbReference type="Proteomes" id="UP001331515">
    <property type="component" value="Unassembled WGS sequence"/>
</dbReference>
<dbReference type="AlphaFoldDB" id="A0AAN8ESQ2"/>
<dbReference type="EMBL" id="JAURVH010001513">
    <property type="protein sequence ID" value="KAK5935908.1"/>
    <property type="molecule type" value="Genomic_DNA"/>
</dbReference>
<evidence type="ECO:0000313" key="2">
    <source>
        <dbReference type="EMBL" id="KAK5935908.1"/>
    </source>
</evidence>